<dbReference type="InterPro" id="IPR036388">
    <property type="entry name" value="WH-like_DNA-bd_sf"/>
</dbReference>
<evidence type="ECO:0000313" key="4">
    <source>
        <dbReference type="EMBL" id="MBC8543533.1"/>
    </source>
</evidence>
<dbReference type="Pfam" id="PF00480">
    <property type="entry name" value="ROK"/>
    <property type="match status" value="1"/>
</dbReference>
<dbReference type="InterPro" id="IPR043129">
    <property type="entry name" value="ATPase_NBD"/>
</dbReference>
<comment type="similarity">
    <text evidence="2">Belongs to the ROK (NagC/XylR) family.</text>
</comment>
<dbReference type="Gene3D" id="3.30.420.40">
    <property type="match status" value="2"/>
</dbReference>
<dbReference type="EMBL" id="JACRSQ010000010">
    <property type="protein sequence ID" value="MBC8543533.1"/>
    <property type="molecule type" value="Genomic_DNA"/>
</dbReference>
<reference evidence="4" key="1">
    <citation type="submission" date="2020-08" db="EMBL/GenBank/DDBJ databases">
        <title>Genome public.</title>
        <authorList>
            <person name="Liu C."/>
            <person name="Sun Q."/>
        </authorList>
    </citation>
    <scope>NUCLEOTIDE SEQUENCE</scope>
    <source>
        <strain evidence="4">NSJ-32</strain>
    </source>
</reference>
<keyword evidence="3" id="KW-0859">Xylose metabolism</keyword>
<dbReference type="InterPro" id="IPR000600">
    <property type="entry name" value="ROK"/>
</dbReference>
<dbReference type="GO" id="GO:0042732">
    <property type="term" value="P:D-xylose metabolic process"/>
    <property type="evidence" value="ECO:0007669"/>
    <property type="project" value="UniProtKB-KW"/>
</dbReference>
<organism evidence="4 5">
    <name type="scientific">Bianquea renquensis</name>
    <dbReference type="NCBI Taxonomy" id="2763661"/>
    <lineage>
        <taxon>Bacteria</taxon>
        <taxon>Bacillati</taxon>
        <taxon>Bacillota</taxon>
        <taxon>Clostridia</taxon>
        <taxon>Eubacteriales</taxon>
        <taxon>Bianqueaceae</taxon>
        <taxon>Bianquea</taxon>
    </lineage>
</organism>
<accession>A0A926DQV1</accession>
<evidence type="ECO:0000256" key="1">
    <source>
        <dbReference type="ARBA" id="ARBA00002486"/>
    </source>
</evidence>
<proteinExistence type="inferred from homology"/>
<dbReference type="SUPFAM" id="SSF46785">
    <property type="entry name" value="Winged helix' DNA-binding domain"/>
    <property type="match status" value="1"/>
</dbReference>
<evidence type="ECO:0000256" key="2">
    <source>
        <dbReference type="ARBA" id="ARBA00006479"/>
    </source>
</evidence>
<dbReference type="SUPFAM" id="SSF53067">
    <property type="entry name" value="Actin-like ATPase domain"/>
    <property type="match status" value="1"/>
</dbReference>
<comment type="function">
    <text evidence="1">Transcriptional repressor of xylose-utilizing enzymes.</text>
</comment>
<dbReference type="PANTHER" id="PTHR18964">
    <property type="entry name" value="ROK (REPRESSOR, ORF, KINASE) FAMILY"/>
    <property type="match status" value="1"/>
</dbReference>
<dbReference type="Gene3D" id="1.10.10.10">
    <property type="entry name" value="Winged helix-like DNA-binding domain superfamily/Winged helix DNA-binding domain"/>
    <property type="match status" value="1"/>
</dbReference>
<dbReference type="InterPro" id="IPR049874">
    <property type="entry name" value="ROK_cs"/>
</dbReference>
<dbReference type="PROSITE" id="PS01125">
    <property type="entry name" value="ROK"/>
    <property type="match status" value="1"/>
</dbReference>
<keyword evidence="5" id="KW-1185">Reference proteome</keyword>
<comment type="caution">
    <text evidence="4">The sequence shown here is derived from an EMBL/GenBank/DDBJ whole genome shotgun (WGS) entry which is preliminary data.</text>
</comment>
<dbReference type="AlphaFoldDB" id="A0A926DQV1"/>
<protein>
    <submittedName>
        <fullName evidence="4">ROK family transcriptional regulator</fullName>
    </submittedName>
</protein>
<dbReference type="RefSeq" id="WP_177714273.1">
    <property type="nucleotide sequence ID" value="NZ_JACRSQ010000010.1"/>
</dbReference>
<evidence type="ECO:0000256" key="3">
    <source>
        <dbReference type="ARBA" id="ARBA00022629"/>
    </source>
</evidence>
<name>A0A926DQV1_9FIRM</name>
<dbReference type="Proteomes" id="UP000657006">
    <property type="component" value="Unassembled WGS sequence"/>
</dbReference>
<sequence length="399" mass="43855">MFYLAGSNQRDIKQLNRNVVMKLLFTSPLLSRSDLTRLTGLTAMTITNIVSELMDAGLVVEYKESNPKEPSGVGRRPVLLELAPKSPVLCGVYISRHRFSMIISDLKARQLFWEEQAYPETLTVEWLYQKLMDSYRRLEQRCLTSQRRILCVGIVSIGPVDTQQGIILNPPNFQGLRDLPVCRWMEEIAGVDAYLLSDSSACALAESLYGKGAGIDNFLYVYIHEGIGAGMVLGGELYQGIHGYSPELGHTTIDFHGPLCPCGSRGCLELYADERKTVQKAAGASTRDIQSFADVMAGAQEGDQACAAAAREFVTYLGYALRNALNLYEFSTVILGYETIDGAYILESLLAEDLGAYLRGYGGRRAEFIHTKFLRGAPLTGAIALGASKVFTGSLPMLK</sequence>
<evidence type="ECO:0000313" key="5">
    <source>
        <dbReference type="Proteomes" id="UP000657006"/>
    </source>
</evidence>
<keyword evidence="3" id="KW-0119">Carbohydrate metabolism</keyword>
<gene>
    <name evidence="4" type="ORF">H8730_08250</name>
</gene>
<dbReference type="InterPro" id="IPR036390">
    <property type="entry name" value="WH_DNA-bd_sf"/>
</dbReference>
<dbReference type="PANTHER" id="PTHR18964:SF149">
    <property type="entry name" value="BIFUNCTIONAL UDP-N-ACETYLGLUCOSAMINE 2-EPIMERASE_N-ACETYLMANNOSAMINE KINASE"/>
    <property type="match status" value="1"/>
</dbReference>